<comment type="caution">
    <text evidence="2">The sequence shown here is derived from an EMBL/GenBank/DDBJ whole genome shotgun (WGS) entry which is preliminary data.</text>
</comment>
<evidence type="ECO:0000313" key="3">
    <source>
        <dbReference type="Proteomes" id="UP000218887"/>
    </source>
</evidence>
<evidence type="ECO:0008006" key="4">
    <source>
        <dbReference type="Google" id="ProtNLM"/>
    </source>
</evidence>
<evidence type="ECO:0000313" key="2">
    <source>
        <dbReference type="EMBL" id="PAV28284.1"/>
    </source>
</evidence>
<evidence type="ECO:0000256" key="1">
    <source>
        <dbReference type="SAM" id="Phobius"/>
    </source>
</evidence>
<sequence>MRPEAQRFLQELDEEIGRHPNKKDIMAEYELHVYELLNDEAVGDEDVYTILVKRLGSPIEIAQLWEQEKAITPKKTQWLFVLINIFLFIAGIVLTISYNIFRWEWIEILWEGLTEATSIIIVVYILFWGLLGYEIGKEFGDGGRKLLKKTFLLSIIPNLLLMYLTIFKLIPYEWFQPILSVRFIIICIICTGILYPVSWLGFKWGRKASV</sequence>
<name>A0A2A2IAH2_9BACI</name>
<dbReference type="EMBL" id="NPOA01000014">
    <property type="protein sequence ID" value="PAV28284.1"/>
    <property type="molecule type" value="Genomic_DNA"/>
</dbReference>
<dbReference type="Proteomes" id="UP000218887">
    <property type="component" value="Unassembled WGS sequence"/>
</dbReference>
<protein>
    <recommendedName>
        <fullName evidence="4">DUF1700 domain-containing protein</fullName>
    </recommendedName>
</protein>
<organism evidence="2 3">
    <name type="scientific">Virgibacillus profundi</name>
    <dbReference type="NCBI Taxonomy" id="2024555"/>
    <lineage>
        <taxon>Bacteria</taxon>
        <taxon>Bacillati</taxon>
        <taxon>Bacillota</taxon>
        <taxon>Bacilli</taxon>
        <taxon>Bacillales</taxon>
        <taxon>Bacillaceae</taxon>
        <taxon>Virgibacillus</taxon>
    </lineage>
</organism>
<feature type="transmembrane region" description="Helical" evidence="1">
    <location>
        <begin position="78"/>
        <end position="101"/>
    </location>
</feature>
<keyword evidence="1" id="KW-0812">Transmembrane</keyword>
<gene>
    <name evidence="2" type="ORF">CIL05_18120</name>
</gene>
<feature type="transmembrane region" description="Helical" evidence="1">
    <location>
        <begin position="113"/>
        <end position="131"/>
    </location>
</feature>
<accession>A0A2A2IAH2</accession>
<proteinExistence type="predicted"/>
<keyword evidence="1" id="KW-1133">Transmembrane helix</keyword>
<dbReference type="RefSeq" id="WP_095656956.1">
    <property type="nucleotide sequence ID" value="NZ_NPOA01000014.1"/>
</dbReference>
<dbReference type="OrthoDB" id="2705958at2"/>
<feature type="transmembrane region" description="Helical" evidence="1">
    <location>
        <begin position="183"/>
        <end position="202"/>
    </location>
</feature>
<feature type="transmembrane region" description="Helical" evidence="1">
    <location>
        <begin position="151"/>
        <end position="171"/>
    </location>
</feature>
<dbReference type="AlphaFoldDB" id="A0A2A2IAH2"/>
<keyword evidence="1" id="KW-0472">Membrane</keyword>
<reference evidence="2 3" key="1">
    <citation type="submission" date="2017-08" db="EMBL/GenBank/DDBJ databases">
        <title>Virgibacillus indicus sp. nov. and Virgibacillus profoundi sp. nov, two moderately halophilic bacteria isolated from marine sediment by using the Microfluidic Streak Plate.</title>
        <authorList>
            <person name="Xu B."/>
            <person name="Hu B."/>
            <person name="Wang J."/>
            <person name="Zhu Y."/>
            <person name="Huang L."/>
            <person name="Du W."/>
            <person name="Huang Y."/>
        </authorList>
    </citation>
    <scope>NUCLEOTIDE SEQUENCE [LARGE SCALE GENOMIC DNA]</scope>
    <source>
        <strain evidence="2 3">IO3-P3-H5</strain>
    </source>
</reference>
<dbReference type="Pfam" id="PF22564">
    <property type="entry name" value="HAAS"/>
    <property type="match status" value="1"/>
</dbReference>
<keyword evidence="3" id="KW-1185">Reference proteome</keyword>